<name>A0ACD3ATZ2_9AGAR</name>
<keyword evidence="2" id="KW-1185">Reference proteome</keyword>
<dbReference type="Proteomes" id="UP000308600">
    <property type="component" value="Unassembled WGS sequence"/>
</dbReference>
<gene>
    <name evidence="1" type="ORF">BDN72DRAFT_841088</name>
</gene>
<sequence>MHHERPTSSQSSSNARNLVFKNSRNQLIRRGKGRGNGSLSRAIQKQKRTSLETVEEEGSNSSVSPRKHEDLESTTAGWEVIPIVDDADFSVFDDFDEPDDSKNFPSITSPSRGVMIEGVGLCVPVIRVTPPDDDEDEFEWECSSEGSTVVDDGELESENVDERGNWLEGSGVGSDSGTRVRRVLRGWGEFGDIGQEEQEQEERVDVSVFEVSDDESEEA</sequence>
<dbReference type="EMBL" id="ML208339">
    <property type="protein sequence ID" value="TFK69005.1"/>
    <property type="molecule type" value="Genomic_DNA"/>
</dbReference>
<protein>
    <submittedName>
        <fullName evidence="1">Uncharacterized protein</fullName>
    </submittedName>
</protein>
<evidence type="ECO:0000313" key="1">
    <source>
        <dbReference type="EMBL" id="TFK69005.1"/>
    </source>
</evidence>
<proteinExistence type="predicted"/>
<evidence type="ECO:0000313" key="2">
    <source>
        <dbReference type="Proteomes" id="UP000308600"/>
    </source>
</evidence>
<accession>A0ACD3ATZ2</accession>
<reference evidence="1 2" key="1">
    <citation type="journal article" date="2019" name="Nat. Ecol. Evol.">
        <title>Megaphylogeny resolves global patterns of mushroom evolution.</title>
        <authorList>
            <person name="Varga T."/>
            <person name="Krizsan K."/>
            <person name="Foldi C."/>
            <person name="Dima B."/>
            <person name="Sanchez-Garcia M."/>
            <person name="Sanchez-Ramirez S."/>
            <person name="Szollosi G.J."/>
            <person name="Szarkandi J.G."/>
            <person name="Papp V."/>
            <person name="Albert L."/>
            <person name="Andreopoulos W."/>
            <person name="Angelini C."/>
            <person name="Antonin V."/>
            <person name="Barry K.W."/>
            <person name="Bougher N.L."/>
            <person name="Buchanan P."/>
            <person name="Buyck B."/>
            <person name="Bense V."/>
            <person name="Catcheside P."/>
            <person name="Chovatia M."/>
            <person name="Cooper J."/>
            <person name="Damon W."/>
            <person name="Desjardin D."/>
            <person name="Finy P."/>
            <person name="Geml J."/>
            <person name="Haridas S."/>
            <person name="Hughes K."/>
            <person name="Justo A."/>
            <person name="Karasinski D."/>
            <person name="Kautmanova I."/>
            <person name="Kiss B."/>
            <person name="Kocsube S."/>
            <person name="Kotiranta H."/>
            <person name="LaButti K.M."/>
            <person name="Lechner B.E."/>
            <person name="Liimatainen K."/>
            <person name="Lipzen A."/>
            <person name="Lukacs Z."/>
            <person name="Mihaltcheva S."/>
            <person name="Morgado L.N."/>
            <person name="Niskanen T."/>
            <person name="Noordeloos M.E."/>
            <person name="Ohm R.A."/>
            <person name="Ortiz-Santana B."/>
            <person name="Ovrebo C."/>
            <person name="Racz N."/>
            <person name="Riley R."/>
            <person name="Savchenko A."/>
            <person name="Shiryaev A."/>
            <person name="Soop K."/>
            <person name="Spirin V."/>
            <person name="Szebenyi C."/>
            <person name="Tomsovsky M."/>
            <person name="Tulloss R.E."/>
            <person name="Uehling J."/>
            <person name="Grigoriev I.V."/>
            <person name="Vagvolgyi C."/>
            <person name="Papp T."/>
            <person name="Martin F.M."/>
            <person name="Miettinen O."/>
            <person name="Hibbett D.S."/>
            <person name="Nagy L.G."/>
        </authorList>
    </citation>
    <scope>NUCLEOTIDE SEQUENCE [LARGE SCALE GENOMIC DNA]</scope>
    <source>
        <strain evidence="1 2">NL-1719</strain>
    </source>
</reference>
<organism evidence="1 2">
    <name type="scientific">Pluteus cervinus</name>
    <dbReference type="NCBI Taxonomy" id="181527"/>
    <lineage>
        <taxon>Eukaryota</taxon>
        <taxon>Fungi</taxon>
        <taxon>Dikarya</taxon>
        <taxon>Basidiomycota</taxon>
        <taxon>Agaricomycotina</taxon>
        <taxon>Agaricomycetes</taxon>
        <taxon>Agaricomycetidae</taxon>
        <taxon>Agaricales</taxon>
        <taxon>Pluteineae</taxon>
        <taxon>Pluteaceae</taxon>
        <taxon>Pluteus</taxon>
    </lineage>
</organism>